<dbReference type="InterPro" id="IPR051790">
    <property type="entry name" value="Cytochrome_c-biogenesis_DsbD"/>
</dbReference>
<dbReference type="GO" id="GO:0017004">
    <property type="term" value="P:cytochrome complex assembly"/>
    <property type="evidence" value="ECO:0007669"/>
    <property type="project" value="InterPro"/>
</dbReference>
<feature type="transmembrane region" description="Helical" evidence="6">
    <location>
        <begin position="77"/>
        <end position="97"/>
    </location>
</feature>
<feature type="domain" description="Cytochrome C biogenesis protein transmembrane" evidence="7">
    <location>
        <begin position="58"/>
        <end position="226"/>
    </location>
</feature>
<evidence type="ECO:0000256" key="2">
    <source>
        <dbReference type="ARBA" id="ARBA00006143"/>
    </source>
</evidence>
<dbReference type="PANTHER" id="PTHR31272:SF4">
    <property type="entry name" value="CYTOCHROME C-TYPE BIOGENESIS PROTEIN HI_1454-RELATED"/>
    <property type="match status" value="1"/>
</dbReference>
<evidence type="ECO:0000259" key="7">
    <source>
        <dbReference type="Pfam" id="PF02683"/>
    </source>
</evidence>
<dbReference type="Pfam" id="PF02683">
    <property type="entry name" value="DsbD_TM"/>
    <property type="match status" value="1"/>
</dbReference>
<dbReference type="InterPro" id="IPR003834">
    <property type="entry name" value="Cyt_c_assmbl_TM_dom"/>
</dbReference>
<evidence type="ECO:0000256" key="5">
    <source>
        <dbReference type="ARBA" id="ARBA00023136"/>
    </source>
</evidence>
<keyword evidence="4 6" id="KW-1133">Transmembrane helix</keyword>
<protein>
    <submittedName>
        <fullName evidence="8">Cytochrome c biogenesis protein CcdA</fullName>
    </submittedName>
</protein>
<evidence type="ECO:0000256" key="1">
    <source>
        <dbReference type="ARBA" id="ARBA00004141"/>
    </source>
</evidence>
<comment type="caution">
    <text evidence="8">The sequence shown here is derived from an EMBL/GenBank/DDBJ whole genome shotgun (WGS) entry which is preliminary data.</text>
</comment>
<keyword evidence="3 6" id="KW-0812">Transmembrane</keyword>
<dbReference type="RefSeq" id="WP_106323835.1">
    <property type="nucleotide sequence ID" value="NZ_BOMO01000097.1"/>
</dbReference>
<keyword evidence="9" id="KW-1185">Reference proteome</keyword>
<feature type="transmembrane region" description="Helical" evidence="6">
    <location>
        <begin position="51"/>
        <end position="71"/>
    </location>
</feature>
<feature type="transmembrane region" description="Helical" evidence="6">
    <location>
        <begin position="301"/>
        <end position="319"/>
    </location>
</feature>
<organism evidence="8 9">
    <name type="scientific">Actinoplanes italicus</name>
    <dbReference type="NCBI Taxonomy" id="113567"/>
    <lineage>
        <taxon>Bacteria</taxon>
        <taxon>Bacillati</taxon>
        <taxon>Actinomycetota</taxon>
        <taxon>Actinomycetes</taxon>
        <taxon>Micromonosporales</taxon>
        <taxon>Micromonosporaceae</taxon>
        <taxon>Actinoplanes</taxon>
    </lineage>
</organism>
<dbReference type="Proteomes" id="UP000239415">
    <property type="component" value="Unassembled WGS sequence"/>
</dbReference>
<evidence type="ECO:0000256" key="3">
    <source>
        <dbReference type="ARBA" id="ARBA00022692"/>
    </source>
</evidence>
<feature type="transmembrane region" description="Helical" evidence="6">
    <location>
        <begin position="131"/>
        <end position="149"/>
    </location>
</feature>
<feature type="transmembrane region" description="Helical" evidence="6">
    <location>
        <begin position="243"/>
        <end position="267"/>
    </location>
</feature>
<sequence length="327" mass="33483">MIPAPTAGRFGCLGAVGGFGPERRGLITVRAIGGENTDLSVPAVIRRARRAVLMIVETITFALAAGLLAAFNPCGFALLPSFLALLVAGPGGVLRALRLSAAMTAGFVTVFGLIGVVLSVTTVPIQRHLPWAAVVVGGVLVLLGGWLLSGRELRVRLPRLAAGSPSGSLLALYGYGASYAVASLSCTIAPFLAVTGLVSGGGDVTAGVAAFVAYGMGMGLVVGLLAMLVAFAREATVRRTRAVLPWISRLSGGFLVLAGLYVTYYGWFELRVASGGSAEDPLVGAVTGIQGQVTTWLDALGVWWVAGAFTVVAAVALTVRHARPARV</sequence>
<dbReference type="GO" id="GO:0016020">
    <property type="term" value="C:membrane"/>
    <property type="evidence" value="ECO:0007669"/>
    <property type="project" value="UniProtKB-SubCell"/>
</dbReference>
<dbReference type="EMBL" id="PVMZ01000013">
    <property type="protein sequence ID" value="PRX18223.1"/>
    <property type="molecule type" value="Genomic_DNA"/>
</dbReference>
<dbReference type="PANTHER" id="PTHR31272">
    <property type="entry name" value="CYTOCHROME C-TYPE BIOGENESIS PROTEIN HI_1454-RELATED"/>
    <property type="match status" value="1"/>
</dbReference>
<accession>A0A2T0K5H1</accession>
<evidence type="ECO:0000313" key="8">
    <source>
        <dbReference type="EMBL" id="PRX18223.1"/>
    </source>
</evidence>
<keyword evidence="5 6" id="KW-0472">Membrane</keyword>
<proteinExistence type="inferred from homology"/>
<name>A0A2T0K5H1_9ACTN</name>
<evidence type="ECO:0000313" key="9">
    <source>
        <dbReference type="Proteomes" id="UP000239415"/>
    </source>
</evidence>
<gene>
    <name evidence="8" type="ORF">CLV67_11356</name>
</gene>
<comment type="subcellular location">
    <subcellularLocation>
        <location evidence="1">Membrane</location>
        <topology evidence="1">Multi-pass membrane protein</topology>
    </subcellularLocation>
</comment>
<evidence type="ECO:0000256" key="4">
    <source>
        <dbReference type="ARBA" id="ARBA00022989"/>
    </source>
</evidence>
<feature type="transmembrane region" description="Helical" evidence="6">
    <location>
        <begin position="170"/>
        <end position="194"/>
    </location>
</feature>
<feature type="transmembrane region" description="Helical" evidence="6">
    <location>
        <begin position="206"/>
        <end position="231"/>
    </location>
</feature>
<feature type="transmembrane region" description="Helical" evidence="6">
    <location>
        <begin position="104"/>
        <end position="125"/>
    </location>
</feature>
<comment type="similarity">
    <text evidence="2">Belongs to the DsbD family.</text>
</comment>
<reference evidence="8 9" key="1">
    <citation type="submission" date="2018-03" db="EMBL/GenBank/DDBJ databases">
        <title>Genomic Encyclopedia of Archaeal and Bacterial Type Strains, Phase II (KMG-II): from individual species to whole genera.</title>
        <authorList>
            <person name="Goeker M."/>
        </authorList>
    </citation>
    <scope>NUCLEOTIDE SEQUENCE [LARGE SCALE GENOMIC DNA]</scope>
    <source>
        <strain evidence="8 9">DSM 43146</strain>
    </source>
</reference>
<evidence type="ECO:0000256" key="6">
    <source>
        <dbReference type="SAM" id="Phobius"/>
    </source>
</evidence>
<dbReference type="AlphaFoldDB" id="A0A2T0K5H1"/>
<dbReference type="OrthoDB" id="5244297at2"/>